<feature type="transmembrane region" description="Helical" evidence="10">
    <location>
        <begin position="449"/>
        <end position="473"/>
    </location>
</feature>
<reference evidence="12 13" key="1">
    <citation type="submission" date="2014-04" db="EMBL/GenBank/DDBJ databases">
        <authorList>
            <consortium name="DOE Joint Genome Institute"/>
            <person name="Kuo A."/>
            <person name="Kohler A."/>
            <person name="Costa M.D."/>
            <person name="Nagy L.G."/>
            <person name="Floudas D."/>
            <person name="Copeland A."/>
            <person name="Barry K.W."/>
            <person name="Cichocki N."/>
            <person name="Veneault-Fourrey C."/>
            <person name="LaButti K."/>
            <person name="Lindquist E.A."/>
            <person name="Lipzen A."/>
            <person name="Lundell T."/>
            <person name="Morin E."/>
            <person name="Murat C."/>
            <person name="Sun H."/>
            <person name="Tunlid A."/>
            <person name="Henrissat B."/>
            <person name="Grigoriev I.V."/>
            <person name="Hibbett D.S."/>
            <person name="Martin F."/>
            <person name="Nordberg H.P."/>
            <person name="Cantor M.N."/>
            <person name="Hua S.X."/>
        </authorList>
    </citation>
    <scope>NUCLEOTIDE SEQUENCE [LARGE SCALE GENOMIC DNA]</scope>
    <source>
        <strain evidence="12 13">Marx 270</strain>
    </source>
</reference>
<evidence type="ECO:0000256" key="3">
    <source>
        <dbReference type="ARBA" id="ARBA00022448"/>
    </source>
</evidence>
<keyword evidence="6 10" id="KW-1133">Transmembrane helix</keyword>
<dbReference type="InParanoid" id="A0A0C3J986"/>
<feature type="transmembrane region" description="Helical" evidence="10">
    <location>
        <begin position="314"/>
        <end position="334"/>
    </location>
</feature>
<organism evidence="12 13">
    <name type="scientific">Pisolithus tinctorius Marx 270</name>
    <dbReference type="NCBI Taxonomy" id="870435"/>
    <lineage>
        <taxon>Eukaryota</taxon>
        <taxon>Fungi</taxon>
        <taxon>Dikarya</taxon>
        <taxon>Basidiomycota</taxon>
        <taxon>Agaricomycotina</taxon>
        <taxon>Agaricomycetes</taxon>
        <taxon>Agaricomycetidae</taxon>
        <taxon>Boletales</taxon>
        <taxon>Sclerodermatineae</taxon>
        <taxon>Pisolithaceae</taxon>
        <taxon>Pisolithus</taxon>
    </lineage>
</organism>
<evidence type="ECO:0000256" key="9">
    <source>
        <dbReference type="SAM" id="MobiDB-lite"/>
    </source>
</evidence>
<keyword evidence="4 10" id="KW-0812">Transmembrane</keyword>
<evidence type="ECO:0000256" key="2">
    <source>
        <dbReference type="ARBA" id="ARBA00009749"/>
    </source>
</evidence>
<comment type="similarity">
    <text evidence="2">Belongs to the SLC41A transporter family.</text>
</comment>
<dbReference type="Pfam" id="PF01769">
    <property type="entry name" value="MgtE"/>
    <property type="match status" value="2"/>
</dbReference>
<evidence type="ECO:0000256" key="8">
    <source>
        <dbReference type="ARBA" id="ARBA00023136"/>
    </source>
</evidence>
<dbReference type="GO" id="GO:0008324">
    <property type="term" value="F:monoatomic cation transmembrane transporter activity"/>
    <property type="evidence" value="ECO:0007669"/>
    <property type="project" value="InterPro"/>
</dbReference>
<keyword evidence="7" id="KW-0406">Ion transport</keyword>
<feature type="compositionally biased region" description="Polar residues" evidence="9">
    <location>
        <begin position="10"/>
        <end position="19"/>
    </location>
</feature>
<feature type="domain" description="SLC41A/MgtE integral membrane" evidence="11">
    <location>
        <begin position="129"/>
        <end position="302"/>
    </location>
</feature>
<keyword evidence="13" id="KW-1185">Reference proteome</keyword>
<dbReference type="PANTHER" id="PTHR16228:SF7">
    <property type="entry name" value="SLC41A_MGTE INTEGRAL MEMBRANE DOMAIN-CONTAINING PROTEIN"/>
    <property type="match status" value="1"/>
</dbReference>
<dbReference type="InterPro" id="IPR036739">
    <property type="entry name" value="SLC41_membr_dom_sf"/>
</dbReference>
<feature type="transmembrane region" description="Helical" evidence="10">
    <location>
        <begin position="377"/>
        <end position="398"/>
    </location>
</feature>
<proteinExistence type="inferred from homology"/>
<keyword evidence="8 10" id="KW-0472">Membrane</keyword>
<feature type="transmembrane region" description="Helical" evidence="10">
    <location>
        <begin position="343"/>
        <end position="365"/>
    </location>
</feature>
<evidence type="ECO:0000256" key="6">
    <source>
        <dbReference type="ARBA" id="ARBA00022989"/>
    </source>
</evidence>
<accession>A0A0C3J986</accession>
<feature type="transmembrane region" description="Helical" evidence="10">
    <location>
        <begin position="244"/>
        <end position="271"/>
    </location>
</feature>
<dbReference type="EMBL" id="KN831966">
    <property type="protein sequence ID" value="KIO05608.1"/>
    <property type="molecule type" value="Genomic_DNA"/>
</dbReference>
<evidence type="ECO:0000256" key="5">
    <source>
        <dbReference type="ARBA" id="ARBA00022842"/>
    </source>
</evidence>
<feature type="transmembrane region" description="Helical" evidence="10">
    <location>
        <begin position="283"/>
        <end position="308"/>
    </location>
</feature>
<feature type="transmembrane region" description="Helical" evidence="10">
    <location>
        <begin position="419"/>
        <end position="443"/>
    </location>
</feature>
<dbReference type="Gene3D" id="1.10.357.20">
    <property type="entry name" value="SLC41 divalent cation transporters, integral membrane domain"/>
    <property type="match status" value="2"/>
</dbReference>
<dbReference type="InterPro" id="IPR006667">
    <property type="entry name" value="SLC41_membr_dom"/>
</dbReference>
<keyword evidence="5" id="KW-0460">Magnesium</keyword>
<feature type="region of interest" description="Disordered" evidence="9">
    <location>
        <begin position="1"/>
        <end position="20"/>
    </location>
</feature>
<keyword evidence="3" id="KW-0813">Transport</keyword>
<evidence type="ECO:0000313" key="12">
    <source>
        <dbReference type="EMBL" id="KIO05608.1"/>
    </source>
</evidence>
<dbReference type="OrthoDB" id="666972at2759"/>
<dbReference type="AlphaFoldDB" id="A0A0C3J986"/>
<evidence type="ECO:0000259" key="11">
    <source>
        <dbReference type="Pfam" id="PF01769"/>
    </source>
</evidence>
<reference evidence="13" key="2">
    <citation type="submission" date="2015-01" db="EMBL/GenBank/DDBJ databases">
        <title>Evolutionary Origins and Diversification of the Mycorrhizal Mutualists.</title>
        <authorList>
            <consortium name="DOE Joint Genome Institute"/>
            <consortium name="Mycorrhizal Genomics Consortium"/>
            <person name="Kohler A."/>
            <person name="Kuo A."/>
            <person name="Nagy L.G."/>
            <person name="Floudas D."/>
            <person name="Copeland A."/>
            <person name="Barry K.W."/>
            <person name="Cichocki N."/>
            <person name="Veneault-Fourrey C."/>
            <person name="LaButti K."/>
            <person name="Lindquist E.A."/>
            <person name="Lipzen A."/>
            <person name="Lundell T."/>
            <person name="Morin E."/>
            <person name="Murat C."/>
            <person name="Riley R."/>
            <person name="Ohm R."/>
            <person name="Sun H."/>
            <person name="Tunlid A."/>
            <person name="Henrissat B."/>
            <person name="Grigoriev I.V."/>
            <person name="Hibbett D.S."/>
            <person name="Martin F."/>
        </authorList>
    </citation>
    <scope>NUCLEOTIDE SEQUENCE [LARGE SCALE GENOMIC DNA]</scope>
    <source>
        <strain evidence="13">Marx 270</strain>
    </source>
</reference>
<evidence type="ECO:0000256" key="1">
    <source>
        <dbReference type="ARBA" id="ARBA00004141"/>
    </source>
</evidence>
<dbReference type="SUPFAM" id="SSF161093">
    <property type="entry name" value="MgtE membrane domain-like"/>
    <property type="match status" value="2"/>
</dbReference>
<comment type="subcellular location">
    <subcellularLocation>
        <location evidence="1">Membrane</location>
        <topology evidence="1">Multi-pass membrane protein</topology>
    </subcellularLocation>
</comment>
<evidence type="ECO:0000313" key="13">
    <source>
        <dbReference type="Proteomes" id="UP000054217"/>
    </source>
</evidence>
<dbReference type="Proteomes" id="UP000054217">
    <property type="component" value="Unassembled WGS sequence"/>
</dbReference>
<dbReference type="InterPro" id="IPR045349">
    <property type="entry name" value="SLC41A1-3"/>
</dbReference>
<dbReference type="GO" id="GO:0005886">
    <property type="term" value="C:plasma membrane"/>
    <property type="evidence" value="ECO:0007669"/>
    <property type="project" value="TreeGrafter"/>
</dbReference>
<protein>
    <recommendedName>
        <fullName evidence="11">SLC41A/MgtE integral membrane domain-containing protein</fullName>
    </recommendedName>
</protein>
<evidence type="ECO:0000256" key="4">
    <source>
        <dbReference type="ARBA" id="ARBA00022692"/>
    </source>
</evidence>
<name>A0A0C3J986_PISTI</name>
<evidence type="ECO:0000256" key="7">
    <source>
        <dbReference type="ARBA" id="ARBA00023065"/>
    </source>
</evidence>
<feature type="domain" description="SLC41A/MgtE integral membrane" evidence="11">
    <location>
        <begin position="381"/>
        <end position="507"/>
    </location>
</feature>
<feature type="transmembrane region" description="Helical" evidence="10">
    <location>
        <begin position="170"/>
        <end position="195"/>
    </location>
</feature>
<evidence type="ECO:0000256" key="10">
    <source>
        <dbReference type="SAM" id="Phobius"/>
    </source>
</evidence>
<dbReference type="HOGENOM" id="CLU_018207_4_0_1"/>
<dbReference type="PANTHER" id="PTHR16228">
    <property type="entry name" value="DIVALENT CATION TRANSPORTER SOLUTE CARRIER FAMILY 41"/>
    <property type="match status" value="1"/>
</dbReference>
<sequence>MNGREEGHTSRSGSDLTSIDSDDIELEALERLEVPSHAGNLRTAEYDTHEDGGHDEDGNAALLADEYGLIGVREHGHYSVWWKQMGSIVVESAPTLLLTTVGLLFTGELLDHVSRWRAMRAINELIMIVPVILNLKGNLEMNLSARLGTVANMGSLDDPRTRRNTIYGNLALLQVQATVVASVAACVAMALGSIIPDPPSTAPISVVGGVSDSMRLLSRAPRPLPMKPGQPKSGLAENLSFPRFIMVASSAMMSACLSSILLGSFMCALIVACRRFGLDPDNIAPPVASCLGDLVTLCLLAVVSSFLINFVNTPLLFILILFLVLSATSCFFVVRRNSCVKDLVWQGWLPLFGAMVISSATGIVLDTFASRYQGFPLLAIVISGLPGSVGSISISRLSTSLHAVRHHPHSRRKEPSKKLVTTTLLLITIPVEIIFLATLHAFGWLRLPILFAILTVLLFCCAVTISLFIANALTDFLWSKDLDPDMYALPIHSATMDLIGQLLLVLCFQLVSLTGVNL</sequence>
<gene>
    <name evidence="12" type="ORF">M404DRAFT_948007</name>
</gene>